<keyword evidence="2" id="KW-1185">Reference proteome</keyword>
<evidence type="ECO:0000313" key="1">
    <source>
        <dbReference type="EMBL" id="CAA9997884.1"/>
    </source>
</evidence>
<feature type="non-terminal residue" evidence="1">
    <location>
        <position position="80"/>
    </location>
</feature>
<dbReference type="AlphaFoldDB" id="A0A6H5G7X5"/>
<dbReference type="EMBL" id="CADCXU010006230">
    <property type="protein sequence ID" value="CAA9997884.1"/>
    <property type="molecule type" value="Genomic_DNA"/>
</dbReference>
<protein>
    <submittedName>
        <fullName evidence="1">Uncharacterized protein</fullName>
    </submittedName>
</protein>
<sequence length="80" mass="9236">MIRITSSRIDLIVPRAGKICFWQCHLQLGEKPICQTMRAKLSAVNWCSTYELLKKSKGVLVYRGIEGERKAIQIQEASRW</sequence>
<proteinExistence type="predicted"/>
<organism evidence="1 2">
    <name type="scientific">Nesidiocoris tenuis</name>
    <dbReference type="NCBI Taxonomy" id="355587"/>
    <lineage>
        <taxon>Eukaryota</taxon>
        <taxon>Metazoa</taxon>
        <taxon>Ecdysozoa</taxon>
        <taxon>Arthropoda</taxon>
        <taxon>Hexapoda</taxon>
        <taxon>Insecta</taxon>
        <taxon>Pterygota</taxon>
        <taxon>Neoptera</taxon>
        <taxon>Paraneoptera</taxon>
        <taxon>Hemiptera</taxon>
        <taxon>Heteroptera</taxon>
        <taxon>Panheteroptera</taxon>
        <taxon>Cimicomorpha</taxon>
        <taxon>Miridae</taxon>
        <taxon>Dicyphina</taxon>
        <taxon>Nesidiocoris</taxon>
    </lineage>
</organism>
<accession>A0A6H5G7X5</accession>
<gene>
    <name evidence="1" type="ORF">NTEN_LOCUS4178</name>
</gene>
<reference evidence="1 2" key="1">
    <citation type="submission" date="2020-02" db="EMBL/GenBank/DDBJ databases">
        <authorList>
            <person name="Ferguson B K."/>
        </authorList>
    </citation>
    <scope>NUCLEOTIDE SEQUENCE [LARGE SCALE GENOMIC DNA]</scope>
</reference>
<evidence type="ECO:0000313" key="2">
    <source>
        <dbReference type="Proteomes" id="UP000479000"/>
    </source>
</evidence>
<dbReference type="Proteomes" id="UP000479000">
    <property type="component" value="Unassembled WGS sequence"/>
</dbReference>
<name>A0A6H5G7X5_9HEMI</name>